<comment type="caution">
    <text evidence="2">The sequence shown here is derived from an EMBL/GenBank/DDBJ whole genome shotgun (WGS) entry which is preliminary data.</text>
</comment>
<dbReference type="EMBL" id="JBHSMT010000013">
    <property type="protein sequence ID" value="MFC5474284.1"/>
    <property type="molecule type" value="Genomic_DNA"/>
</dbReference>
<organism evidence="2 3">
    <name type="scientific">Paraherbaspirillum soli</name>
    <dbReference type="NCBI Taxonomy" id="631222"/>
    <lineage>
        <taxon>Bacteria</taxon>
        <taxon>Pseudomonadati</taxon>
        <taxon>Pseudomonadota</taxon>
        <taxon>Betaproteobacteria</taxon>
        <taxon>Burkholderiales</taxon>
        <taxon>Oxalobacteraceae</taxon>
        <taxon>Paraherbaspirillum</taxon>
    </lineage>
</organism>
<reference evidence="3" key="1">
    <citation type="journal article" date="2019" name="Int. J. Syst. Evol. Microbiol.">
        <title>The Global Catalogue of Microorganisms (GCM) 10K type strain sequencing project: providing services to taxonomists for standard genome sequencing and annotation.</title>
        <authorList>
            <consortium name="The Broad Institute Genomics Platform"/>
            <consortium name="The Broad Institute Genome Sequencing Center for Infectious Disease"/>
            <person name="Wu L."/>
            <person name="Ma J."/>
        </authorList>
    </citation>
    <scope>NUCLEOTIDE SEQUENCE [LARGE SCALE GENOMIC DNA]</scope>
    <source>
        <strain evidence="3">JCM 17066</strain>
    </source>
</reference>
<gene>
    <name evidence="2" type="ORF">ACFPM8_09970</name>
</gene>
<dbReference type="InterPro" id="IPR029063">
    <property type="entry name" value="SAM-dependent_MTases_sf"/>
</dbReference>
<feature type="domain" description="Methyltransferase" evidence="1">
    <location>
        <begin position="31"/>
        <end position="104"/>
    </location>
</feature>
<accession>A0ABW0M7W1</accession>
<evidence type="ECO:0000313" key="2">
    <source>
        <dbReference type="EMBL" id="MFC5474284.1"/>
    </source>
</evidence>
<dbReference type="EC" id="2.1.1.64" evidence="2"/>
<dbReference type="Pfam" id="PF13649">
    <property type="entry name" value="Methyltransf_25"/>
    <property type="match status" value="1"/>
</dbReference>
<evidence type="ECO:0000313" key="3">
    <source>
        <dbReference type="Proteomes" id="UP001596045"/>
    </source>
</evidence>
<dbReference type="EC" id="2.1.1.222" evidence="2"/>
<keyword evidence="3" id="KW-1185">Reference proteome</keyword>
<dbReference type="CDD" id="cd02440">
    <property type="entry name" value="AdoMet_MTases"/>
    <property type="match status" value="1"/>
</dbReference>
<dbReference type="InterPro" id="IPR041698">
    <property type="entry name" value="Methyltransf_25"/>
</dbReference>
<dbReference type="GO" id="GO:0032259">
    <property type="term" value="P:methylation"/>
    <property type="evidence" value="ECO:0007669"/>
    <property type="project" value="UniProtKB-KW"/>
</dbReference>
<sequence length="197" mass="20780">MPAAFQMTVAEMTAASTWISRFSGLIPPGQVLDLACGGGRHAVLLAAQGLDVLAVDRDPAALAGIGAPGISTQQIDLEAGSSDALDMLFQPQRFTAVVVTNYLHRALFPLILRSVAEQGVLLYETFAAGNAQFGKPSNPDFLLQPGELLSVLSADRADSWRVLAFEDGYVEQPKPAMVQRLCAVKGQDGAAASLRIA</sequence>
<keyword evidence="2" id="KW-0808">Transferase</keyword>
<name>A0ABW0M7W1_9BURK</name>
<dbReference type="Gene3D" id="3.40.50.150">
    <property type="entry name" value="Vaccinia Virus protein VP39"/>
    <property type="match status" value="1"/>
</dbReference>
<protein>
    <submittedName>
        <fullName evidence="2">Class I SAM-dependent methyltransferase</fullName>
        <ecNumber evidence="2">2.1.1.222</ecNumber>
        <ecNumber evidence="2">2.1.1.64</ecNumber>
    </submittedName>
</protein>
<evidence type="ECO:0000259" key="1">
    <source>
        <dbReference type="Pfam" id="PF13649"/>
    </source>
</evidence>
<dbReference type="GO" id="GO:0102208">
    <property type="term" value="F:2-polyprenyl-6-hydroxyphenol methylase activity"/>
    <property type="evidence" value="ECO:0007669"/>
    <property type="project" value="UniProtKB-EC"/>
</dbReference>
<keyword evidence="2" id="KW-0489">Methyltransferase</keyword>
<dbReference type="GO" id="GO:0061542">
    <property type="term" value="F:3-demethylubiquinol 3-O-methyltransferase activity"/>
    <property type="evidence" value="ECO:0007669"/>
    <property type="project" value="UniProtKB-EC"/>
</dbReference>
<dbReference type="SUPFAM" id="SSF53335">
    <property type="entry name" value="S-adenosyl-L-methionine-dependent methyltransferases"/>
    <property type="match status" value="1"/>
</dbReference>
<dbReference type="Proteomes" id="UP001596045">
    <property type="component" value="Unassembled WGS sequence"/>
</dbReference>
<proteinExistence type="predicted"/>
<dbReference type="RefSeq" id="WP_378997355.1">
    <property type="nucleotide sequence ID" value="NZ_JBHSMT010000013.1"/>
</dbReference>